<dbReference type="GO" id="GO:0006000">
    <property type="term" value="P:fructose metabolic process"/>
    <property type="evidence" value="ECO:0007669"/>
    <property type="project" value="InterPro"/>
</dbReference>
<dbReference type="Gene3D" id="3.40.50.1240">
    <property type="entry name" value="Phosphoglycerate mutase-like"/>
    <property type="match status" value="1"/>
</dbReference>
<protein>
    <recommendedName>
        <fullName evidence="4">6-phosphofructo-2-kinase domain-containing protein</fullName>
    </recommendedName>
</protein>
<comment type="caution">
    <text evidence="5">The sequence shown here is derived from an EMBL/GenBank/DDBJ whole genome shotgun (WGS) entry which is preliminary data.</text>
</comment>
<dbReference type="PANTHER" id="PTHR10606:SF39">
    <property type="entry name" value="6-PHOSPHOFRUCTO-2-KINASE_FRUCTOSE-2,6-BISPHOSPHATASE YLR345W-RELATED"/>
    <property type="match status" value="1"/>
</dbReference>
<evidence type="ECO:0000256" key="2">
    <source>
        <dbReference type="ARBA" id="ARBA00022840"/>
    </source>
</evidence>
<sequence length="568" mass="64021">MVAPLYTTASGLLFHAGKILVITIGLPARGKTHISRALERYLRWMGVKTQVVSLGDYRRKQLGGAQKLPPDYFTLGEKSAETIALRAKISEGCEKLIWDFFEGGGQVVIYDANNGTKAARQAVAERFDKQGIHVVMLESLCDNKEIIERNIRSVKISSPDYKNWDPDKAVEDYYMRIRDHEKYYETLEDTTWPFIKITNVGEKIMLNKIQGYLQSRIVYFLMNIHNKFRMIYFARSGQSLIEHSYKADSDLSPAGWEYAERLKDFVLERRAQSLEQRGFNPKERKLVIWTSTRRRAHHTAWPFVAGQGSQSTLLSQVPSAPAESVEHSSTSECLTTSPISLLPPESLAGPLSFSADSPPPVKPPPPMPAHIKVVEKPQMLEINPGIWDGLSPEQAKKYYPEDWDRFTKDPYSYRAPRAESYHDLSVRIEPILVELEREQEDLLIIGHASVIRCLLAYLIGLPASEIPAIEIARGDLLEVVPASYGVHSHAFHFWDGPGRRGDGDVMDVKDVNNFYENYAESTKGKRKVAVEESAAASRAESPAPPVEDEENLKTPMPPPPTISIETQL</sequence>
<evidence type="ECO:0000259" key="4">
    <source>
        <dbReference type="Pfam" id="PF01591"/>
    </source>
</evidence>
<dbReference type="InterPro" id="IPR003094">
    <property type="entry name" value="6Pfruct_kin"/>
</dbReference>
<feature type="region of interest" description="Disordered" evidence="3">
    <location>
        <begin position="526"/>
        <end position="568"/>
    </location>
</feature>
<feature type="region of interest" description="Disordered" evidence="3">
    <location>
        <begin position="316"/>
        <end position="339"/>
    </location>
</feature>
<dbReference type="CDD" id="cd07067">
    <property type="entry name" value="HP_PGM_like"/>
    <property type="match status" value="1"/>
</dbReference>
<dbReference type="GO" id="GO:0004331">
    <property type="term" value="F:fructose-2,6-bisphosphate 2-phosphatase activity"/>
    <property type="evidence" value="ECO:0007669"/>
    <property type="project" value="TreeGrafter"/>
</dbReference>
<keyword evidence="6" id="KW-1185">Reference proteome</keyword>
<dbReference type="GO" id="GO:0006003">
    <property type="term" value="P:fructose 2,6-bisphosphate metabolic process"/>
    <property type="evidence" value="ECO:0007669"/>
    <property type="project" value="InterPro"/>
</dbReference>
<dbReference type="OrthoDB" id="267323at2759"/>
<dbReference type="FunFam" id="3.40.50.300:FF:001280">
    <property type="entry name" value="Related to 6-phosphofructo-2-kinase"/>
    <property type="match status" value="1"/>
</dbReference>
<dbReference type="InterPro" id="IPR013078">
    <property type="entry name" value="His_Pase_superF_clade-1"/>
</dbReference>
<evidence type="ECO:0000313" key="5">
    <source>
        <dbReference type="EMBL" id="KAJ3509227.1"/>
    </source>
</evidence>
<proteinExistence type="predicted"/>
<feature type="compositionally biased region" description="Low complexity" evidence="3">
    <location>
        <begin position="531"/>
        <end position="541"/>
    </location>
</feature>
<keyword evidence="1" id="KW-0547">Nucleotide-binding</keyword>
<evidence type="ECO:0000256" key="3">
    <source>
        <dbReference type="SAM" id="MobiDB-lite"/>
    </source>
</evidence>
<dbReference type="GO" id="GO:0005829">
    <property type="term" value="C:cytosol"/>
    <property type="evidence" value="ECO:0007669"/>
    <property type="project" value="TreeGrafter"/>
</dbReference>
<dbReference type="Pfam" id="PF00300">
    <property type="entry name" value="His_Phos_1"/>
    <property type="match status" value="1"/>
</dbReference>
<dbReference type="Pfam" id="PF01591">
    <property type="entry name" value="6PF2K"/>
    <property type="match status" value="1"/>
</dbReference>
<dbReference type="PIRSF" id="PIRSF000709">
    <property type="entry name" value="6PFK_2-Ptase"/>
    <property type="match status" value="1"/>
</dbReference>
<dbReference type="PRINTS" id="PR00991">
    <property type="entry name" value="6PFRUCTKNASE"/>
</dbReference>
<reference evidence="5" key="1">
    <citation type="submission" date="2022-07" db="EMBL/GenBank/DDBJ databases">
        <title>Genome Sequence of Agrocybe chaxingu.</title>
        <authorList>
            <person name="Buettner E."/>
        </authorList>
    </citation>
    <scope>NUCLEOTIDE SEQUENCE</scope>
    <source>
        <strain evidence="5">MP-N11</strain>
    </source>
</reference>
<dbReference type="PANTHER" id="PTHR10606">
    <property type="entry name" value="6-PHOSPHOFRUCTO-2-KINASE/FRUCTOSE-2,6-BISPHOSPHATASE"/>
    <property type="match status" value="1"/>
</dbReference>
<gene>
    <name evidence="5" type="ORF">NLJ89_g5335</name>
</gene>
<dbReference type="AlphaFoldDB" id="A0A9W8K2J2"/>
<dbReference type="EMBL" id="JANKHO010000494">
    <property type="protein sequence ID" value="KAJ3509227.1"/>
    <property type="molecule type" value="Genomic_DNA"/>
</dbReference>
<name>A0A9W8K2J2_9AGAR</name>
<dbReference type="InterPro" id="IPR027417">
    <property type="entry name" value="P-loop_NTPase"/>
</dbReference>
<keyword evidence="2" id="KW-0067">ATP-binding</keyword>
<accession>A0A9W8K2J2</accession>
<evidence type="ECO:0000313" key="6">
    <source>
        <dbReference type="Proteomes" id="UP001148786"/>
    </source>
</evidence>
<organism evidence="5 6">
    <name type="scientific">Agrocybe chaxingu</name>
    <dbReference type="NCBI Taxonomy" id="84603"/>
    <lineage>
        <taxon>Eukaryota</taxon>
        <taxon>Fungi</taxon>
        <taxon>Dikarya</taxon>
        <taxon>Basidiomycota</taxon>
        <taxon>Agaricomycotina</taxon>
        <taxon>Agaricomycetes</taxon>
        <taxon>Agaricomycetidae</taxon>
        <taxon>Agaricales</taxon>
        <taxon>Agaricineae</taxon>
        <taxon>Strophariaceae</taxon>
        <taxon>Agrocybe</taxon>
    </lineage>
</organism>
<dbReference type="SUPFAM" id="SSF52540">
    <property type="entry name" value="P-loop containing nucleoside triphosphate hydrolases"/>
    <property type="match status" value="1"/>
</dbReference>
<dbReference type="GO" id="GO:0005524">
    <property type="term" value="F:ATP binding"/>
    <property type="evidence" value="ECO:0007669"/>
    <property type="project" value="UniProtKB-KW"/>
</dbReference>
<dbReference type="Proteomes" id="UP001148786">
    <property type="component" value="Unassembled WGS sequence"/>
</dbReference>
<dbReference type="SMART" id="SM00855">
    <property type="entry name" value="PGAM"/>
    <property type="match status" value="1"/>
</dbReference>
<dbReference type="InterPro" id="IPR029033">
    <property type="entry name" value="His_PPase_superfam"/>
</dbReference>
<dbReference type="InterPro" id="IPR013079">
    <property type="entry name" value="6Phosfructo_kin"/>
</dbReference>
<evidence type="ECO:0000256" key="1">
    <source>
        <dbReference type="ARBA" id="ARBA00022741"/>
    </source>
</evidence>
<feature type="compositionally biased region" description="Polar residues" evidence="3">
    <location>
        <begin position="327"/>
        <end position="339"/>
    </location>
</feature>
<feature type="domain" description="6-phosphofructo-2-kinase" evidence="4">
    <location>
        <begin position="13"/>
        <end position="227"/>
    </location>
</feature>
<dbReference type="SUPFAM" id="SSF53254">
    <property type="entry name" value="Phosphoglycerate mutase-like"/>
    <property type="match status" value="1"/>
</dbReference>
<dbReference type="GO" id="GO:0003873">
    <property type="term" value="F:6-phosphofructo-2-kinase activity"/>
    <property type="evidence" value="ECO:0007669"/>
    <property type="project" value="InterPro"/>
</dbReference>
<dbReference type="Gene3D" id="3.40.50.300">
    <property type="entry name" value="P-loop containing nucleotide triphosphate hydrolases"/>
    <property type="match status" value="1"/>
</dbReference>